<protein>
    <recommendedName>
        <fullName evidence="3">Novel STAND NTPase 1 domain-containing protein</fullName>
    </recommendedName>
</protein>
<name>A0A1N7S7T7_9BURK</name>
<sequence length="988" mass="109211">MGNLASVKSKRFADSPHKMRASQWPLLPYKGLNFYTAKDAALFCERNEEIEDCSQLLGSFATKMLLVHGRTGTGKSSFLRAGLFPRLMANPHFHIVRCANSDEPALIRSTGDPITSIMDWLHDRLSDPEAFVEVPPQAKLNTRRTLECPPGTAARVRAEMLLTALRSLTSRLSGTLVLAVDQAEEVFTLGSNETIEVRKAYFDLLDNLCHDRFDIKVILALRTEYYGQFSDSFRIGPDLSVSTVHSGLEQFMLHGIDASKRLESVILRPTLEVSPLPRLSAPYSRYKFRFEEGLVPTIVNDILCHCGESSTLPIVQLVCLDLYTDLLARKETVIRCSAYRELHGVQGAIDRYFEKAICEAMGRREKGKAKHLDAWRDVLSLLVAMQEGGALTSLLLPQSYLVEEAASFNAPEPIEATLVAMATAELRLLRTVDLRDPETGEHAVHYSLGHDALAIPLHEWKKGQKDRLKIKAARNRSWAIAAAMAVFVGMTGLAGYAAYSSAKKAAVEAILQGVETEPNVGSRILLLAAIEKNANFFDRKLLPMTRIETALRTTLTRAPFFSADAACAGFNPSGEWLALAGSDDSTESISLHALADRKAPPAKRMPPNPDLPKQQPCATGFVDNLTSPVLYSNDKLIYTTRDGTQQTPLNSLVTPQSGQRPRAADFGAGLFRLTAWQPNPTRGYTQTFHDFSFDADQSRFQPRFKSAPTSIIPSRNSAVFSGTSQLFAYTDTTDDRSQNHQSRSSATGAAKSSRPDNVVPDDNRTRVVVRSRDTPDTDEFAVKEARADYADPDQQLPWSISFLPSDDGSLVYRNKTGRFVFVTRGKNAAEPATSVYQIASDLTGLRPVPPQFSWGRPLLAAVAIEDQYRVAWITKDGIRVFESGPSRRLTPLRNNAALLPTLSDADPFSKIRFSSDGNELLFVKHQFNGVIVYAWDLRNERQKQISEADPDRLLADACAIAANIGSPMLQENDLKRLPGSLRSQPCSD</sequence>
<evidence type="ECO:0000313" key="4">
    <source>
        <dbReference type="EMBL" id="SIT43362.1"/>
    </source>
</evidence>
<dbReference type="SUPFAM" id="SSF82171">
    <property type="entry name" value="DPP6 N-terminal domain-like"/>
    <property type="match status" value="1"/>
</dbReference>
<feature type="transmembrane region" description="Helical" evidence="2">
    <location>
        <begin position="477"/>
        <end position="499"/>
    </location>
</feature>
<dbReference type="OrthoDB" id="135039at2"/>
<feature type="domain" description="Novel STAND NTPase 1" evidence="3">
    <location>
        <begin position="28"/>
        <end position="462"/>
    </location>
</feature>
<proteinExistence type="predicted"/>
<dbReference type="SUPFAM" id="SSF52540">
    <property type="entry name" value="P-loop containing nucleoside triphosphate hydrolases"/>
    <property type="match status" value="1"/>
</dbReference>
<organism evidence="4 5">
    <name type="scientific">Paraburkholderia ribeironis</name>
    <dbReference type="NCBI Taxonomy" id="1247936"/>
    <lineage>
        <taxon>Bacteria</taxon>
        <taxon>Pseudomonadati</taxon>
        <taxon>Pseudomonadota</taxon>
        <taxon>Betaproteobacteria</taxon>
        <taxon>Burkholderiales</taxon>
        <taxon>Burkholderiaceae</taxon>
        <taxon>Paraburkholderia</taxon>
    </lineage>
</organism>
<keyword evidence="2" id="KW-0812">Transmembrane</keyword>
<dbReference type="InterPro" id="IPR049052">
    <property type="entry name" value="nSTAND1"/>
</dbReference>
<feature type="region of interest" description="Disordered" evidence="1">
    <location>
        <begin position="732"/>
        <end position="764"/>
    </location>
</feature>
<keyword evidence="2" id="KW-0472">Membrane</keyword>
<keyword evidence="5" id="KW-1185">Reference proteome</keyword>
<evidence type="ECO:0000313" key="5">
    <source>
        <dbReference type="Proteomes" id="UP000187012"/>
    </source>
</evidence>
<evidence type="ECO:0000259" key="3">
    <source>
        <dbReference type="Pfam" id="PF20703"/>
    </source>
</evidence>
<dbReference type="STRING" id="1247936.BN2475_420072"/>
<gene>
    <name evidence="4" type="ORF">BN2475_420072</name>
</gene>
<dbReference type="RefSeq" id="WP_094781087.1">
    <property type="nucleotide sequence ID" value="NZ_CYGX02000042.1"/>
</dbReference>
<accession>A0A1N7S7T7</accession>
<dbReference type="Proteomes" id="UP000187012">
    <property type="component" value="Unassembled WGS sequence"/>
</dbReference>
<dbReference type="InterPro" id="IPR027417">
    <property type="entry name" value="P-loop_NTPase"/>
</dbReference>
<evidence type="ECO:0000256" key="2">
    <source>
        <dbReference type="SAM" id="Phobius"/>
    </source>
</evidence>
<dbReference type="EMBL" id="CYGX02000042">
    <property type="protein sequence ID" value="SIT43362.1"/>
    <property type="molecule type" value="Genomic_DNA"/>
</dbReference>
<dbReference type="Pfam" id="PF20703">
    <property type="entry name" value="nSTAND1"/>
    <property type="match status" value="1"/>
</dbReference>
<dbReference type="AlphaFoldDB" id="A0A1N7S7T7"/>
<keyword evidence="2" id="KW-1133">Transmembrane helix</keyword>
<reference evidence="4 5" key="1">
    <citation type="submission" date="2016-12" db="EMBL/GenBank/DDBJ databases">
        <authorList>
            <person name="Song W.-J."/>
            <person name="Kurnit D.M."/>
        </authorList>
    </citation>
    <scope>NUCLEOTIDE SEQUENCE [LARGE SCALE GENOMIC DNA]</scope>
    <source>
        <strain evidence="4 5">STM7296</strain>
    </source>
</reference>
<evidence type="ECO:0000256" key="1">
    <source>
        <dbReference type="SAM" id="MobiDB-lite"/>
    </source>
</evidence>
<dbReference type="Gene3D" id="3.40.50.300">
    <property type="entry name" value="P-loop containing nucleotide triphosphate hydrolases"/>
    <property type="match status" value="1"/>
</dbReference>